<proteinExistence type="predicted"/>
<sequence>MNEEQRHALSSVQFGWAVTPDDIWNPMDHHVDGLHPRAVATTTQAVASAGRRAQVSPMGIVLRGERGVGKTHMLGWLRQHVQQQGGSFFLLKLLDGYSFWAGAVHGVVGGLLDRQGGQLGHLLGELARRTGQDRETGMRLTGTLPVRRQDIDGLLDGLRSLDPQVAVECQDTLRALILYRAKGKAWEAGNAYLVLPDGVDAVDRVEWGFHAPFRAPQLLLGDLSRIFALIGPVVMAVDQVDSVITQAADSPGEESLVDRLADGLMRVREETRRTIVVVACLPRSWDLIEHHAVNSAADRFRVLDLRTAMPSAAVATAIVERHLGGLYGEIGFTPPHATWPVHPSAFAGPDVAHWTPRRLLQRVDEHIRRCLTHDAVEELRDFAATAPEPAVQPAVDSREADELDALFARLHDTADVLAPLDHHREDERMQALLGAALHCFVLEQGATGPALTIDASRGGNPPLHARLRLTIDEAGEGEVHWSFRAIAHTNARAVLARLKSAQLEAELHQGNDKRHLVVLRNTAFSSGPATRAALEEFRSDGGLDLPIAESDLRRFTALEKMRDQSPPGFLPWLLTRRPATSSLLLTRALADLDHYAATSVPQARQDSADPEPEWPGVSGTLSDAIPDAIPGFPAAPRGSATAPGTAAAPWAPVTAPGKIAALRESATTPTESATAPGAVALSESAASDEPTVRLGTGIVTGKPFTVPLTLLRKHTAVFAGSGSGKTVLLRRLIEEVALHGVSSIVIDTNNDLARLGDPWPSPPALWEPGDAERAERYLRDTDVVVWTPRREAGRPLTLDPLPGFDREPDDPDEFRSAVDAAVAGLVPRINLGGRRATTGRAVLTQALTHFVRDGGGELRDFLEFLADLPSGISTVRDATRLASDMADGLNAEMINDPVFGGAGERLDPGVLLTPPAGKRARVSVISCIGLPNDDQRQTFVNQLQLALFSWVKRNPAKDRPLGGLFVLDEAQTFVSSRTTTASTQSTLTLASQARKYGLGMVYATQAPKALHNVVTGNAATQFFGLLNAPVQIQAATDLARAKGGRIDDVSRLPAGQFYGATEGTGLSKLRVLMCLSHHPPTALTEEEVLMRAQTSAEDTADVRAG</sequence>
<reference evidence="2 3" key="1">
    <citation type="submission" date="2020-08" db="EMBL/GenBank/DDBJ databases">
        <title>Sequencing the genomes of 1000 actinobacteria strains.</title>
        <authorList>
            <person name="Klenk H.-P."/>
        </authorList>
    </citation>
    <scope>NUCLEOTIDE SEQUENCE [LARGE SCALE GENOMIC DNA]</scope>
    <source>
        <strain evidence="2 3">DSM 45486</strain>
    </source>
</reference>
<dbReference type="PANTHER" id="PTHR30121">
    <property type="entry name" value="UNCHARACTERIZED PROTEIN YJGR-RELATED"/>
    <property type="match status" value="1"/>
</dbReference>
<dbReference type="EMBL" id="JACHMO010000001">
    <property type="protein sequence ID" value="MBB5800963.1"/>
    <property type="molecule type" value="Genomic_DNA"/>
</dbReference>
<dbReference type="AlphaFoldDB" id="A0A7W9HFE9"/>
<dbReference type="InterPro" id="IPR003593">
    <property type="entry name" value="AAA+_ATPase"/>
</dbReference>
<accession>A0A7W9HFE9</accession>
<dbReference type="SMART" id="SM00382">
    <property type="entry name" value="AAA"/>
    <property type="match status" value="2"/>
</dbReference>
<feature type="domain" description="AAA+ ATPase" evidence="1">
    <location>
        <begin position="711"/>
        <end position="1105"/>
    </location>
</feature>
<dbReference type="Pfam" id="PF01935">
    <property type="entry name" value="DUF87"/>
    <property type="match status" value="1"/>
</dbReference>
<name>A0A7W9HFE9_9PSEU</name>
<dbReference type="SUPFAM" id="SSF52540">
    <property type="entry name" value="P-loop containing nucleoside triphosphate hydrolases"/>
    <property type="match status" value="2"/>
</dbReference>
<evidence type="ECO:0000259" key="1">
    <source>
        <dbReference type="SMART" id="SM00382"/>
    </source>
</evidence>
<dbReference type="RefSeq" id="WP_312868345.1">
    <property type="nucleotide sequence ID" value="NZ_JACHMO010000001.1"/>
</dbReference>
<gene>
    <name evidence="2" type="ORF">F4560_000731</name>
</gene>
<dbReference type="InterPro" id="IPR002789">
    <property type="entry name" value="HerA_central"/>
</dbReference>
<dbReference type="InterPro" id="IPR051162">
    <property type="entry name" value="T4SS_component"/>
</dbReference>
<dbReference type="InterPro" id="IPR027417">
    <property type="entry name" value="P-loop_NTPase"/>
</dbReference>
<dbReference type="Gene3D" id="3.40.50.300">
    <property type="entry name" value="P-loop containing nucleotide triphosphate hydrolases"/>
    <property type="match status" value="2"/>
</dbReference>
<organism evidence="2 3">
    <name type="scientific">Saccharothrix ecbatanensis</name>
    <dbReference type="NCBI Taxonomy" id="1105145"/>
    <lineage>
        <taxon>Bacteria</taxon>
        <taxon>Bacillati</taxon>
        <taxon>Actinomycetota</taxon>
        <taxon>Actinomycetes</taxon>
        <taxon>Pseudonocardiales</taxon>
        <taxon>Pseudonocardiaceae</taxon>
        <taxon>Saccharothrix</taxon>
    </lineage>
</organism>
<evidence type="ECO:0000313" key="3">
    <source>
        <dbReference type="Proteomes" id="UP000552097"/>
    </source>
</evidence>
<comment type="caution">
    <text evidence="2">The sequence shown here is derived from an EMBL/GenBank/DDBJ whole genome shotgun (WGS) entry which is preliminary data.</text>
</comment>
<dbReference type="PANTHER" id="PTHR30121:SF6">
    <property type="entry name" value="SLR6007 PROTEIN"/>
    <property type="match status" value="1"/>
</dbReference>
<evidence type="ECO:0000313" key="2">
    <source>
        <dbReference type="EMBL" id="MBB5800963.1"/>
    </source>
</evidence>
<keyword evidence="3" id="KW-1185">Reference proteome</keyword>
<dbReference type="Proteomes" id="UP000552097">
    <property type="component" value="Unassembled WGS sequence"/>
</dbReference>
<feature type="domain" description="AAA+ ATPase" evidence="1">
    <location>
        <begin position="56"/>
        <end position="306"/>
    </location>
</feature>
<protein>
    <recommendedName>
        <fullName evidence="1">AAA+ ATPase domain-containing protein</fullName>
    </recommendedName>
</protein>